<dbReference type="Gene3D" id="3.40.250.10">
    <property type="entry name" value="Rhodanese-like domain"/>
    <property type="match status" value="1"/>
</dbReference>
<dbReference type="Proteomes" id="UP000229740">
    <property type="component" value="Unassembled WGS sequence"/>
</dbReference>
<sequence>MFLMNTKYVLYSGFLITMAVLSVGCVEQSADKYKVFESSQALVEDLKARMPQLSVKDLQAKLENEEDVALIDVRTLKEFNNGSIPGARHISRGLLEFNVEKEFPEKTQEIVIYCEKDSRGLLAVEALKRIGYQNVKHLEGGWTSWKNDSLKDAVDELHEHEEHGGC</sequence>
<dbReference type="InterPro" id="IPR001763">
    <property type="entry name" value="Rhodanese-like_dom"/>
</dbReference>
<name>A0A2G6E304_9BACT</name>
<gene>
    <name evidence="2" type="ORF">CSB45_12790</name>
</gene>
<evidence type="ECO:0000313" key="3">
    <source>
        <dbReference type="Proteomes" id="UP000229740"/>
    </source>
</evidence>
<dbReference type="Pfam" id="PF00581">
    <property type="entry name" value="Rhodanese"/>
    <property type="match status" value="1"/>
</dbReference>
<dbReference type="AlphaFoldDB" id="A0A2G6E304"/>
<dbReference type="PANTHER" id="PTHR44086:SF10">
    <property type="entry name" value="THIOSULFATE SULFURTRANSFERASE_RHODANESE-LIKE DOMAIN-CONTAINING PROTEIN 3"/>
    <property type="match status" value="1"/>
</dbReference>
<protein>
    <recommendedName>
        <fullName evidence="1">Rhodanese domain-containing protein</fullName>
    </recommendedName>
</protein>
<accession>A0A2G6E304</accession>
<proteinExistence type="predicted"/>
<feature type="domain" description="Rhodanese" evidence="1">
    <location>
        <begin position="64"/>
        <end position="154"/>
    </location>
</feature>
<evidence type="ECO:0000259" key="1">
    <source>
        <dbReference type="PROSITE" id="PS50206"/>
    </source>
</evidence>
<dbReference type="CDD" id="cd00158">
    <property type="entry name" value="RHOD"/>
    <property type="match status" value="1"/>
</dbReference>
<dbReference type="GO" id="GO:0004792">
    <property type="term" value="F:thiosulfate-cyanide sulfurtransferase activity"/>
    <property type="evidence" value="ECO:0007669"/>
    <property type="project" value="TreeGrafter"/>
</dbReference>
<dbReference type="SMART" id="SM00450">
    <property type="entry name" value="RHOD"/>
    <property type="match status" value="1"/>
</dbReference>
<dbReference type="PROSITE" id="PS51257">
    <property type="entry name" value="PROKAR_LIPOPROTEIN"/>
    <property type="match status" value="1"/>
</dbReference>
<organism evidence="2 3">
    <name type="scientific">candidate division KSB3 bacterium</name>
    <dbReference type="NCBI Taxonomy" id="2044937"/>
    <lineage>
        <taxon>Bacteria</taxon>
        <taxon>candidate division KSB3</taxon>
    </lineage>
</organism>
<comment type="caution">
    <text evidence="2">The sequence shown here is derived from an EMBL/GenBank/DDBJ whole genome shotgun (WGS) entry which is preliminary data.</text>
</comment>
<dbReference type="InterPro" id="IPR036873">
    <property type="entry name" value="Rhodanese-like_dom_sf"/>
</dbReference>
<reference evidence="2 3" key="1">
    <citation type="submission" date="2017-10" db="EMBL/GenBank/DDBJ databases">
        <title>Novel microbial diversity and functional potential in the marine mammal oral microbiome.</title>
        <authorList>
            <person name="Dudek N.K."/>
            <person name="Sun C.L."/>
            <person name="Burstein D."/>
            <person name="Kantor R.S."/>
            <person name="Aliaga Goltsman D.S."/>
            <person name="Bik E.M."/>
            <person name="Thomas B.C."/>
            <person name="Banfield J.F."/>
            <person name="Relman D.A."/>
        </authorList>
    </citation>
    <scope>NUCLEOTIDE SEQUENCE [LARGE SCALE GENOMIC DNA]</scope>
    <source>
        <strain evidence="2">DOLZORAL124_49_17</strain>
    </source>
</reference>
<dbReference type="EMBL" id="PDPS01000038">
    <property type="protein sequence ID" value="PID56108.1"/>
    <property type="molecule type" value="Genomic_DNA"/>
</dbReference>
<evidence type="ECO:0000313" key="2">
    <source>
        <dbReference type="EMBL" id="PID56108.1"/>
    </source>
</evidence>
<dbReference type="SUPFAM" id="SSF52821">
    <property type="entry name" value="Rhodanese/Cell cycle control phosphatase"/>
    <property type="match status" value="1"/>
</dbReference>
<dbReference type="PROSITE" id="PS50206">
    <property type="entry name" value="RHODANESE_3"/>
    <property type="match status" value="1"/>
</dbReference>
<dbReference type="PANTHER" id="PTHR44086">
    <property type="entry name" value="THIOSULFATE SULFURTRANSFERASE RDL2, MITOCHONDRIAL-RELATED"/>
    <property type="match status" value="1"/>
</dbReference>